<dbReference type="Gene3D" id="1.10.510.10">
    <property type="entry name" value="Transferase(Phosphotransferase) domain 1"/>
    <property type="match status" value="2"/>
</dbReference>
<comment type="catalytic activity">
    <reaction evidence="1">
        <text>GTP = 3',5'-cyclic GMP + diphosphate</text>
        <dbReference type="Rhea" id="RHEA:13665"/>
        <dbReference type="ChEBI" id="CHEBI:33019"/>
        <dbReference type="ChEBI" id="CHEBI:37565"/>
        <dbReference type="ChEBI" id="CHEBI:57746"/>
        <dbReference type="EC" id="4.6.1.2"/>
    </reaction>
</comment>
<organism evidence="14 15">
    <name type="scientific">Operophtera brumata</name>
    <name type="common">Winter moth</name>
    <name type="synonym">Phalaena brumata</name>
    <dbReference type="NCBI Taxonomy" id="104452"/>
    <lineage>
        <taxon>Eukaryota</taxon>
        <taxon>Metazoa</taxon>
        <taxon>Ecdysozoa</taxon>
        <taxon>Arthropoda</taxon>
        <taxon>Hexapoda</taxon>
        <taxon>Insecta</taxon>
        <taxon>Pterygota</taxon>
        <taxon>Neoptera</taxon>
        <taxon>Endopterygota</taxon>
        <taxon>Lepidoptera</taxon>
        <taxon>Glossata</taxon>
        <taxon>Ditrysia</taxon>
        <taxon>Geometroidea</taxon>
        <taxon>Geometridae</taxon>
        <taxon>Larentiinae</taxon>
        <taxon>Operophtera</taxon>
    </lineage>
</organism>
<evidence type="ECO:0000313" key="15">
    <source>
        <dbReference type="Proteomes" id="UP000037510"/>
    </source>
</evidence>
<dbReference type="STRING" id="104452.A0A0L7L2B4"/>
<dbReference type="InterPro" id="IPR000719">
    <property type="entry name" value="Prot_kinase_dom"/>
</dbReference>
<evidence type="ECO:0000256" key="3">
    <source>
        <dbReference type="ARBA" id="ARBA00012202"/>
    </source>
</evidence>
<keyword evidence="9" id="KW-0456">Lyase</keyword>
<keyword evidence="11" id="KW-0175">Coiled coil</keyword>
<comment type="caution">
    <text evidence="14">The sequence shown here is derived from an EMBL/GenBank/DDBJ whole genome shotgun (WGS) entry which is preliminary data.</text>
</comment>
<dbReference type="GO" id="GO:0004383">
    <property type="term" value="F:guanylate cyclase activity"/>
    <property type="evidence" value="ECO:0007669"/>
    <property type="project" value="UniProtKB-EC"/>
</dbReference>
<accession>A0A0L7L2B4</accession>
<feature type="coiled-coil region" evidence="11">
    <location>
        <begin position="296"/>
        <end position="323"/>
    </location>
</feature>
<dbReference type="Gene3D" id="3.40.50.2300">
    <property type="match status" value="1"/>
</dbReference>
<dbReference type="Pfam" id="PF00211">
    <property type="entry name" value="Guanylate_cyc"/>
    <property type="match status" value="1"/>
</dbReference>
<evidence type="ECO:0000256" key="5">
    <source>
        <dbReference type="ARBA" id="ARBA00022741"/>
    </source>
</evidence>
<dbReference type="Proteomes" id="UP000037510">
    <property type="component" value="Unassembled WGS sequence"/>
</dbReference>
<dbReference type="SUPFAM" id="SSF56112">
    <property type="entry name" value="Protein kinase-like (PK-like)"/>
    <property type="match status" value="2"/>
</dbReference>
<feature type="domain" description="Guanylate cyclase" evidence="13">
    <location>
        <begin position="339"/>
        <end position="385"/>
    </location>
</feature>
<dbReference type="GO" id="GO:0004016">
    <property type="term" value="F:adenylate cyclase activity"/>
    <property type="evidence" value="ECO:0007669"/>
    <property type="project" value="TreeGrafter"/>
</dbReference>
<dbReference type="GO" id="GO:0004672">
    <property type="term" value="F:protein kinase activity"/>
    <property type="evidence" value="ECO:0007669"/>
    <property type="project" value="InterPro"/>
</dbReference>
<dbReference type="GO" id="GO:0001653">
    <property type="term" value="F:peptide receptor activity"/>
    <property type="evidence" value="ECO:0007669"/>
    <property type="project" value="TreeGrafter"/>
</dbReference>
<dbReference type="GO" id="GO:0007168">
    <property type="term" value="P:receptor guanylyl cyclase signaling pathway"/>
    <property type="evidence" value="ECO:0007669"/>
    <property type="project" value="TreeGrafter"/>
</dbReference>
<evidence type="ECO:0000256" key="2">
    <source>
        <dbReference type="ARBA" id="ARBA00004167"/>
    </source>
</evidence>
<dbReference type="PROSITE" id="PS50011">
    <property type="entry name" value="PROTEIN_KINASE_DOM"/>
    <property type="match status" value="1"/>
</dbReference>
<dbReference type="AlphaFoldDB" id="A0A0L7L2B4"/>
<dbReference type="GO" id="GO:0005886">
    <property type="term" value="C:plasma membrane"/>
    <property type="evidence" value="ECO:0007669"/>
    <property type="project" value="TreeGrafter"/>
</dbReference>
<evidence type="ECO:0000259" key="13">
    <source>
        <dbReference type="PROSITE" id="PS50125"/>
    </source>
</evidence>
<dbReference type="GO" id="GO:0005524">
    <property type="term" value="F:ATP binding"/>
    <property type="evidence" value="ECO:0007669"/>
    <property type="project" value="InterPro"/>
</dbReference>
<dbReference type="PANTHER" id="PTHR11920">
    <property type="entry name" value="GUANYLYL CYCLASE"/>
    <property type="match status" value="1"/>
</dbReference>
<dbReference type="PROSITE" id="PS50125">
    <property type="entry name" value="GUANYLATE_CYCLASE_2"/>
    <property type="match status" value="1"/>
</dbReference>
<evidence type="ECO:0000256" key="1">
    <source>
        <dbReference type="ARBA" id="ARBA00001436"/>
    </source>
</evidence>
<dbReference type="Gene3D" id="3.30.70.1230">
    <property type="entry name" value="Nucleotide cyclase"/>
    <property type="match status" value="1"/>
</dbReference>
<proteinExistence type="predicted"/>
<evidence type="ECO:0000256" key="7">
    <source>
        <dbReference type="ARBA" id="ARBA00023136"/>
    </source>
</evidence>
<keyword evidence="8" id="KW-0325">Glycoprotein</keyword>
<comment type="subcellular location">
    <subcellularLocation>
        <location evidence="2">Membrane</location>
        <topology evidence="2">Single-pass membrane protein</topology>
    </subcellularLocation>
</comment>
<dbReference type="PANTHER" id="PTHR11920:SF494">
    <property type="entry name" value="ATRIAL NATRIURETIC PEPTIDE RECEPTOR 2"/>
    <property type="match status" value="1"/>
</dbReference>
<dbReference type="CDD" id="cd07302">
    <property type="entry name" value="CHD"/>
    <property type="match status" value="1"/>
</dbReference>
<keyword evidence="6" id="KW-1133">Transmembrane helix</keyword>
<keyword evidence="7" id="KW-0472">Membrane</keyword>
<dbReference type="InterPro" id="IPR029787">
    <property type="entry name" value="Nucleotide_cyclase"/>
</dbReference>
<feature type="domain" description="Protein kinase" evidence="12">
    <location>
        <begin position="1"/>
        <end position="342"/>
    </location>
</feature>
<protein>
    <recommendedName>
        <fullName evidence="3">guanylate cyclase</fullName>
        <ecNumber evidence="3">4.6.1.2</ecNumber>
    </recommendedName>
</protein>
<evidence type="ECO:0000256" key="10">
    <source>
        <dbReference type="ARBA" id="ARBA00023293"/>
    </source>
</evidence>
<feature type="coiled-coil region" evidence="11">
    <location>
        <begin position="179"/>
        <end position="213"/>
    </location>
</feature>
<sequence length="385" mass="43536">VVATYVAANSSLQFIENRPIHWAGGRDTPPPDTPECGFDGSLCPDNCEHYKLEAEIAMMTWRVSWTDVLQPGGRLRGSLHSLARRYSTGTTFSDEATSLAGDRQVYTPFYGACVDPPHCCLLTEYCPKGSLQDILENESIKLDWMFKVSLMHDIVKNKYDFLENTLKGVNKLRTKKGKRDKLGDETRKLMEERNELLEKRKDNRQKIANISKKIQVSIRRHRKKERLNILKEQIEKTGGIKKGQLWTSPELLRISEPPADGTQKGDVYSFGIIMHEIVNRQGAFWLGPGVEMPPKAQESSNILDNLLSRMEQYANNLESVASQLINGQSVVAETFEQVTIYFSDIVGFTALSASSTPMQVVDLLNDLYTCFDSIVENYDVYKVPV</sequence>
<evidence type="ECO:0000256" key="6">
    <source>
        <dbReference type="ARBA" id="ARBA00022989"/>
    </source>
</evidence>
<evidence type="ECO:0000256" key="11">
    <source>
        <dbReference type="SAM" id="Coils"/>
    </source>
</evidence>
<dbReference type="InterPro" id="IPR011009">
    <property type="entry name" value="Kinase-like_dom_sf"/>
</dbReference>
<dbReference type="InterPro" id="IPR001054">
    <property type="entry name" value="A/G_cyclase"/>
</dbReference>
<dbReference type="SUPFAM" id="SSF55073">
    <property type="entry name" value="Nucleotide cyclase"/>
    <property type="match status" value="1"/>
</dbReference>
<dbReference type="EC" id="4.6.1.2" evidence="3"/>
<keyword evidence="5" id="KW-0547">Nucleotide-binding</keyword>
<dbReference type="EMBL" id="JTDY01003414">
    <property type="protein sequence ID" value="KOB69597.1"/>
    <property type="molecule type" value="Genomic_DNA"/>
</dbReference>
<evidence type="ECO:0000313" key="14">
    <source>
        <dbReference type="EMBL" id="KOB69597.1"/>
    </source>
</evidence>
<name>A0A0L7L2B4_OPEBR</name>
<keyword evidence="10" id="KW-0141">cGMP biosynthesis</keyword>
<evidence type="ECO:0000256" key="4">
    <source>
        <dbReference type="ARBA" id="ARBA00022692"/>
    </source>
</evidence>
<keyword evidence="15" id="KW-1185">Reference proteome</keyword>
<evidence type="ECO:0000256" key="8">
    <source>
        <dbReference type="ARBA" id="ARBA00023180"/>
    </source>
</evidence>
<keyword evidence="4" id="KW-0812">Transmembrane</keyword>
<feature type="non-terminal residue" evidence="14">
    <location>
        <position position="1"/>
    </location>
</feature>
<reference evidence="14 15" key="1">
    <citation type="journal article" date="2015" name="Genome Biol. Evol.">
        <title>The genome of winter moth (Operophtera brumata) provides a genomic perspective on sexual dimorphism and phenology.</title>
        <authorList>
            <person name="Derks M.F."/>
            <person name="Smit S."/>
            <person name="Salis L."/>
            <person name="Schijlen E."/>
            <person name="Bossers A."/>
            <person name="Mateman C."/>
            <person name="Pijl A.S."/>
            <person name="de Ridder D."/>
            <person name="Groenen M.A."/>
            <person name="Visser M.E."/>
            <person name="Megens H.J."/>
        </authorList>
    </citation>
    <scope>NUCLEOTIDE SEQUENCE [LARGE SCALE GENOMIC DNA]</scope>
    <source>
        <strain evidence="14">WM2013NL</strain>
        <tissue evidence="14">Head and thorax</tissue>
    </source>
</reference>
<gene>
    <name evidence="14" type="ORF">OBRU01_16583</name>
</gene>
<dbReference type="GO" id="GO:0035556">
    <property type="term" value="P:intracellular signal transduction"/>
    <property type="evidence" value="ECO:0007669"/>
    <property type="project" value="InterPro"/>
</dbReference>
<evidence type="ECO:0000259" key="12">
    <source>
        <dbReference type="PROSITE" id="PS50011"/>
    </source>
</evidence>
<dbReference type="InterPro" id="IPR050401">
    <property type="entry name" value="Cyclic_nucleotide_synthase"/>
</dbReference>
<evidence type="ECO:0000256" key="9">
    <source>
        <dbReference type="ARBA" id="ARBA00023239"/>
    </source>
</evidence>